<dbReference type="Gene3D" id="1.10.20.10">
    <property type="entry name" value="Histone, subunit A"/>
    <property type="match status" value="1"/>
</dbReference>
<feature type="compositionally biased region" description="Polar residues" evidence="1">
    <location>
        <begin position="559"/>
        <end position="568"/>
    </location>
</feature>
<dbReference type="PROSITE" id="PS00028">
    <property type="entry name" value="ZINC_FINGER_C2H2_1"/>
    <property type="match status" value="1"/>
</dbReference>
<feature type="compositionally biased region" description="Low complexity" evidence="1">
    <location>
        <begin position="1946"/>
        <end position="1960"/>
    </location>
</feature>
<feature type="region of interest" description="Disordered" evidence="1">
    <location>
        <begin position="859"/>
        <end position="903"/>
    </location>
</feature>
<feature type="region of interest" description="Disordered" evidence="1">
    <location>
        <begin position="603"/>
        <end position="646"/>
    </location>
</feature>
<feature type="region of interest" description="Disordered" evidence="1">
    <location>
        <begin position="90"/>
        <end position="164"/>
    </location>
</feature>
<dbReference type="GO" id="GO:0046982">
    <property type="term" value="F:protein heterodimerization activity"/>
    <property type="evidence" value="ECO:0007669"/>
    <property type="project" value="InterPro"/>
</dbReference>
<dbReference type="PANTHER" id="PTHR48125:SF10">
    <property type="entry name" value="OS12G0136300 PROTEIN"/>
    <property type="match status" value="1"/>
</dbReference>
<reference evidence="3" key="2">
    <citation type="journal article" name="Front. Microbiol.">
        <title>Degradative Capacity of Two Strains of Rhodonia placenta: From Phenotype to Genotype.</title>
        <authorList>
            <person name="Kolle M."/>
            <person name="Horta M.A.C."/>
            <person name="Nowrousian M."/>
            <person name="Ohm R.A."/>
            <person name="Benz J.P."/>
            <person name="Pilgard A."/>
        </authorList>
    </citation>
    <scope>NUCLEOTIDE SEQUENCE</scope>
    <source>
        <strain evidence="3">FPRL280</strain>
    </source>
</reference>
<feature type="compositionally biased region" description="Acidic residues" evidence="1">
    <location>
        <begin position="624"/>
        <end position="634"/>
    </location>
</feature>
<feature type="compositionally biased region" description="Basic and acidic residues" evidence="1">
    <location>
        <begin position="1551"/>
        <end position="1568"/>
    </location>
</feature>
<feature type="compositionally biased region" description="Polar residues" evidence="1">
    <location>
        <begin position="1964"/>
        <end position="1973"/>
    </location>
</feature>
<evidence type="ECO:0000313" key="4">
    <source>
        <dbReference type="Proteomes" id="UP000639403"/>
    </source>
</evidence>
<dbReference type="EMBL" id="JADOXO010000018">
    <property type="protein sequence ID" value="KAF9819493.1"/>
    <property type="molecule type" value="Genomic_DNA"/>
</dbReference>
<gene>
    <name evidence="3" type="ORF">IEO21_02101</name>
</gene>
<reference evidence="3" key="1">
    <citation type="submission" date="2020-11" db="EMBL/GenBank/DDBJ databases">
        <authorList>
            <person name="Koelle M."/>
            <person name="Horta M.A.C."/>
            <person name="Nowrousian M."/>
            <person name="Ohm R.A."/>
            <person name="Benz P."/>
            <person name="Pilgard A."/>
        </authorList>
    </citation>
    <scope>NUCLEOTIDE SEQUENCE</scope>
    <source>
        <strain evidence="3">FPRL280</strain>
    </source>
</reference>
<feature type="compositionally biased region" description="Polar residues" evidence="1">
    <location>
        <begin position="105"/>
        <end position="119"/>
    </location>
</feature>
<proteinExistence type="predicted"/>
<feature type="region of interest" description="Disordered" evidence="1">
    <location>
        <begin position="699"/>
        <end position="763"/>
    </location>
</feature>
<evidence type="ECO:0000313" key="3">
    <source>
        <dbReference type="EMBL" id="KAF9819493.1"/>
    </source>
</evidence>
<feature type="compositionally biased region" description="Acidic residues" evidence="1">
    <location>
        <begin position="894"/>
        <end position="903"/>
    </location>
</feature>
<organism evidence="3 4">
    <name type="scientific">Rhodonia placenta</name>
    <dbReference type="NCBI Taxonomy" id="104341"/>
    <lineage>
        <taxon>Eukaryota</taxon>
        <taxon>Fungi</taxon>
        <taxon>Dikarya</taxon>
        <taxon>Basidiomycota</taxon>
        <taxon>Agaricomycotina</taxon>
        <taxon>Agaricomycetes</taxon>
        <taxon>Polyporales</taxon>
        <taxon>Adustoporiaceae</taxon>
        <taxon>Rhodonia</taxon>
    </lineage>
</organism>
<feature type="region of interest" description="Disordered" evidence="1">
    <location>
        <begin position="1453"/>
        <end position="1572"/>
    </location>
</feature>
<feature type="compositionally biased region" description="Basic and acidic residues" evidence="1">
    <location>
        <begin position="1877"/>
        <end position="1886"/>
    </location>
</feature>
<feature type="compositionally biased region" description="Basic and acidic residues" evidence="1">
    <location>
        <begin position="1507"/>
        <end position="1517"/>
    </location>
</feature>
<accession>A0A8H7P8E0</accession>
<dbReference type="PANTHER" id="PTHR48125">
    <property type="entry name" value="LP07818P1"/>
    <property type="match status" value="1"/>
</dbReference>
<evidence type="ECO:0000259" key="2">
    <source>
        <dbReference type="PROSITE" id="PS00028"/>
    </source>
</evidence>
<feature type="compositionally biased region" description="Low complexity" evidence="1">
    <location>
        <begin position="699"/>
        <end position="720"/>
    </location>
</feature>
<feature type="compositionally biased region" description="Basic and acidic residues" evidence="1">
    <location>
        <begin position="1481"/>
        <end position="1494"/>
    </location>
</feature>
<feature type="compositionally biased region" description="Polar residues" evidence="1">
    <location>
        <begin position="482"/>
        <end position="508"/>
    </location>
</feature>
<feature type="compositionally biased region" description="Pro residues" evidence="1">
    <location>
        <begin position="2088"/>
        <end position="2106"/>
    </location>
</feature>
<protein>
    <recommendedName>
        <fullName evidence="2">C2H2-type domain-containing protein</fullName>
    </recommendedName>
</protein>
<dbReference type="InterPro" id="IPR013087">
    <property type="entry name" value="Znf_C2H2_type"/>
</dbReference>
<feature type="compositionally biased region" description="Pro residues" evidence="1">
    <location>
        <begin position="1931"/>
        <end position="1940"/>
    </location>
</feature>
<comment type="caution">
    <text evidence="3">The sequence shown here is derived from an EMBL/GenBank/DDBJ whole genome shotgun (WGS) entry which is preliminary data.</text>
</comment>
<dbReference type="InterPro" id="IPR009072">
    <property type="entry name" value="Histone-fold"/>
</dbReference>
<feature type="domain" description="C2H2-type" evidence="2">
    <location>
        <begin position="922"/>
        <end position="944"/>
    </location>
</feature>
<feature type="compositionally biased region" description="Polar residues" evidence="1">
    <location>
        <begin position="1724"/>
        <end position="1756"/>
    </location>
</feature>
<feature type="compositionally biased region" description="Low complexity" evidence="1">
    <location>
        <begin position="2010"/>
        <end position="2024"/>
    </location>
</feature>
<evidence type="ECO:0000256" key="1">
    <source>
        <dbReference type="SAM" id="MobiDB-lite"/>
    </source>
</evidence>
<feature type="compositionally biased region" description="Polar residues" evidence="1">
    <location>
        <begin position="429"/>
        <end position="449"/>
    </location>
</feature>
<feature type="compositionally biased region" description="Low complexity" evidence="1">
    <location>
        <begin position="1688"/>
        <end position="1709"/>
    </location>
</feature>
<feature type="compositionally biased region" description="Polar residues" evidence="1">
    <location>
        <begin position="412"/>
        <end position="422"/>
    </location>
</feature>
<feature type="compositionally biased region" description="Low complexity" evidence="1">
    <location>
        <begin position="509"/>
        <end position="532"/>
    </location>
</feature>
<dbReference type="Proteomes" id="UP000639403">
    <property type="component" value="Unassembled WGS sequence"/>
</dbReference>
<feature type="compositionally biased region" description="Polar residues" evidence="1">
    <location>
        <begin position="1495"/>
        <end position="1505"/>
    </location>
</feature>
<feature type="compositionally biased region" description="Polar residues" evidence="1">
    <location>
        <begin position="1809"/>
        <end position="1821"/>
    </location>
</feature>
<name>A0A8H7P8E0_9APHY</name>
<feature type="compositionally biased region" description="Acidic residues" evidence="1">
    <location>
        <begin position="1782"/>
        <end position="1792"/>
    </location>
</feature>
<feature type="compositionally biased region" description="Polar residues" evidence="1">
    <location>
        <begin position="375"/>
        <end position="395"/>
    </location>
</feature>
<sequence>MNNGQSDNNSDQRHLPVATNYLVTREAYMRHMAQVHAARAQLDNYTRDLESGYQNFIAQEQELLRRVEEGRQAEQILAQLQTGNPQVQGLLPAPSPAQASSVAANSQTWPTPVGNNLPGNSGLGEPTRGGRVLHGVSGPSRQTSKSPYYRSQAATPQQQPYHREHVPSTGISYGAHGLRSNIVDYIILSVLDSMKGDLPAGTVHSDSLARVQKQLPEPTKNQINLISKYVFKQLEALSPATVVEIIRRIKSNLSNSATLNTKAQQFPVVNTASSLHMQPTLNPASTLGFNVPQGLAVPVVQPSGSAAQTQSFSSPVPQSSTISSIPINATSWIQGTPSTMPPSGPIPSNPNVPLDTFPPSHLQPAFHLQLPLRTPTATTPSQRGPSPVSRTSTSPDIVIIEPQDVQPRPQPVATTNQNSMPASTAPIASPQTGAMRSQAASDASATQVSDRPRSPWTPNKANKSRLAQDIMRSLGRPRDTTAVATMVSSQRPRSEPSTSQPTDGPQSISRPLSSQPPASQPSVSQPSSFQPPTIAQPIEVRATPPADVADGPKRKRTESLSALVTASPSLPKKQRRESPEVVEIATDGALELEVWQRVNVENGRVGDESGNESSAPDMTALRQEEEEEEDDDDEPERHAPVQAGPRSLVNDPLFVAAYNFAASISVLTETMCALDGLPTSSGAANEGAQTDAHHNVTSISSRTSEASATAPPPSSSVSPTLHAAEASTAVDEEMSQEVGSSYEQTPLFLPSPKSTPGAGYADVDTDEDMSMEPFVLDTSLLGPGAASTSNPVKHKWKGRMRQILSDNELEYADPPAKSMVKPASSAKSTSRSIAGSGSSEVFILAPPLPTWAQRLKAREEKRAGKQVRRSRSMSVVIVRDEEDEEEQLDRGSDAADEERDEQEQLQMEAVQLSYTRLRESPCRWRRCGAFLSCTMKLIQHVVQHAQKNHASADSDYCKGAYMCEWQGHRNQPLKTTPAPFEPAPQQLVPLPSKMPTYMAIPMPVGHKAVSKERHHWLGAQVLENIASFQWTGRRVHAGVPSRTARQMADMVRAVEEGEVPAAQLEARRRMAHDEYDGIAPGKLLRARCEDIPSGETTRLIDEGLVLFPPADWEDEEVKEEMYDMELLYANGLEWPAARSRMTTPDVGEIADLGQGGSEAAQAVADAVVSFVESPSHHQTRDEQRESLPGWTVLATEEKTEDQDMVGILLDLMGPEKTCRHTILSDVRLIRLAHDTLQAVNVFLDELLYSILSGARALVPERLRAALLKLVPTSLGKDALLEAEVELKSYWERIRRASSSSSSSSSRSATAAEDRKAVLLRLGPALLTSLASAAQLLRLKCVAYSTLNDADEDADAETRLRERMEARGAHNAPKPSDVSPAALYLTAILEHVLSNVSSVTARDSSRAIASSQDLFTALCEDDTIYGTFKTMKGMSGNGSDDGVYATAYDQIEQLTKAQRPRRSKSFSRNSDRVVSPTPTASEIRDSPVAHARSESLRSNVTVTAVGTSERRMSLEKSRGRAGSLKRKLLSHSRSSSEKESMLEISRPSSDGGRSRGSADFESTERRVTAQEDDDLLHEFDELMRSGATMKVSLTPERLKSMEAHNRARALRASQRGTGEDGQGSERGGEGETAASTPSPTVGAGERARAPSSVGRPVLHHVDSINEDEEEAASAPVPGSTGSASPLPRTRQSSKSFSARSPPSSANRTRSISISDMPHPRHDTMSRSSSTASQKPPSQITSPTRGPQRSASRQNSNGVPARMRKVVRNRESIDLDDIMGGSEGEGEEAEDQVEEISVRSKAPRHGAPASIASQRQPYISQSARELIAFLDEGPPEDADPPRPSMANASVLSFDSSKSRSGRFSRMMSRLTIGGSMEKMGGHSDDTPRTPKTPRSLGRKPSTSNIPPPPAYRPPSLASKRSFPSVVISSPRSVQPPPIPASPEPLVTSPSVRSPSSAVSAPPMQARSLSATSQVSVPEESGQRTPSPRRGGSVRKAVPPWEDGGAERPPVPARSATTDSDTSAPSRNGSVRGEVQGLRLHRNGDSSPGEQHSSENDGPRQRTLSIQTSMPRPVNGRMKTPSPKDGEPRLLSPPTPRRSPIPRKPPPSPIESDAGPAPLPLASPTPSTGKSSRRSSKLRTGITSAAVADLRRLLAAATSADECRLLIDMFFARHGYPYGAVAVDASDFPAPPPLDDKKLTSLGELECSLVELFLGGESGPGVGGVDVPAEVKLDLHGTGKAFPSPPMAFYDPSVAVLKRTRSIAQSTTEDTLVDEPTSPIVLIHK</sequence>
<feature type="region of interest" description="Disordered" evidence="1">
    <location>
        <begin position="374"/>
        <end position="581"/>
    </location>
</feature>
<feature type="region of interest" description="Disordered" evidence="1">
    <location>
        <begin position="1605"/>
        <end position="2137"/>
    </location>
</feature>